<dbReference type="RefSeq" id="WP_142620348.1">
    <property type="nucleotide sequence ID" value="NZ_VIRM01000023.1"/>
</dbReference>
<accession>A0A544YS41</accession>
<evidence type="ECO:0000256" key="1">
    <source>
        <dbReference type="SAM" id="MobiDB-lite"/>
    </source>
</evidence>
<protein>
    <submittedName>
        <fullName evidence="2">Uncharacterized protein</fullName>
    </submittedName>
</protein>
<evidence type="ECO:0000313" key="2">
    <source>
        <dbReference type="EMBL" id="TQS19517.1"/>
    </source>
</evidence>
<feature type="compositionally biased region" description="Low complexity" evidence="1">
    <location>
        <begin position="20"/>
        <end position="39"/>
    </location>
</feature>
<dbReference type="AlphaFoldDB" id="A0A544YS41"/>
<proteinExistence type="predicted"/>
<comment type="caution">
    <text evidence="2">The sequence shown here is derived from an EMBL/GenBank/DDBJ whole genome shotgun (WGS) entry which is preliminary data.</text>
</comment>
<sequence>MVIAIAPSHTRVAIAITSTAPSTSTATAARETTAPSSSTIEIPPEVDPDYGTPVAGGRSPAT</sequence>
<dbReference type="EMBL" id="VIRM01000023">
    <property type="protein sequence ID" value="TQS19517.1"/>
    <property type="molecule type" value="Genomic_DNA"/>
</dbReference>
<gene>
    <name evidence="2" type="ORF">FLX08_19740</name>
</gene>
<organism evidence="2 3">
    <name type="scientific">Microbispora hainanensis</name>
    <dbReference type="NCBI Taxonomy" id="568844"/>
    <lineage>
        <taxon>Bacteria</taxon>
        <taxon>Bacillati</taxon>
        <taxon>Actinomycetota</taxon>
        <taxon>Actinomycetes</taxon>
        <taxon>Streptosporangiales</taxon>
        <taxon>Streptosporangiaceae</taxon>
        <taxon>Microbispora</taxon>
    </lineage>
</organism>
<evidence type="ECO:0000313" key="3">
    <source>
        <dbReference type="Proteomes" id="UP000316541"/>
    </source>
</evidence>
<reference evidence="2 3" key="1">
    <citation type="submission" date="2019-07" db="EMBL/GenBank/DDBJ databases">
        <title>Microbispora hainanensis DSM 45428.</title>
        <authorList>
            <person name="Thawai C."/>
        </authorList>
    </citation>
    <scope>NUCLEOTIDE SEQUENCE [LARGE SCALE GENOMIC DNA]</scope>
    <source>
        <strain evidence="2 3">DSM 45428</strain>
    </source>
</reference>
<feature type="region of interest" description="Disordered" evidence="1">
    <location>
        <begin position="20"/>
        <end position="62"/>
    </location>
</feature>
<name>A0A544YS41_9ACTN</name>
<dbReference type="Proteomes" id="UP000316541">
    <property type="component" value="Unassembled WGS sequence"/>
</dbReference>